<keyword evidence="3" id="KW-0645">Protease</keyword>
<evidence type="ECO:0000256" key="1">
    <source>
        <dbReference type="SAM" id="Phobius"/>
    </source>
</evidence>
<feature type="transmembrane region" description="Helical" evidence="1">
    <location>
        <begin position="104"/>
        <end position="126"/>
    </location>
</feature>
<dbReference type="Proteomes" id="UP001064879">
    <property type="component" value="Chromosome"/>
</dbReference>
<evidence type="ECO:0000313" key="4">
    <source>
        <dbReference type="Proteomes" id="UP001064879"/>
    </source>
</evidence>
<feature type="transmembrane region" description="Helical" evidence="1">
    <location>
        <begin position="229"/>
        <end position="248"/>
    </location>
</feature>
<keyword evidence="1" id="KW-0812">Transmembrane</keyword>
<dbReference type="Pfam" id="PF02517">
    <property type="entry name" value="Rce1-like"/>
    <property type="match status" value="1"/>
</dbReference>
<feature type="transmembrane region" description="Helical" evidence="1">
    <location>
        <begin position="181"/>
        <end position="199"/>
    </location>
</feature>
<sequence length="290" mass="30773">MANDPQINRPYGAHLHLARWRSALLVVGILILFFALQFAFYAASSLIDGREDLFTPAMTPTTQLANNLSVAATALIALLLTARTARVPWRRLLTHPRGIDLRRLGRYGVLSLTLVAAGAGATALLAPEATGWVGFGITGTTVALLAVSVLTAPLQSAGEELIFRGSLMPAIASWVRPARPALIAGIAGSTILFALVHVSFDPWLFAYYLVLGLGTAVMAVVSRGLEASIAFHVANNLVTSTLNTVLAGGETPAFDRDVGAGGPSYLILMAVNVAVVAVVWWRERAARPRR</sequence>
<feature type="transmembrane region" description="Helical" evidence="1">
    <location>
        <begin position="260"/>
        <end position="281"/>
    </location>
</feature>
<dbReference type="InterPro" id="IPR003675">
    <property type="entry name" value="Rce1/LyrA-like_dom"/>
</dbReference>
<keyword evidence="1" id="KW-1133">Transmembrane helix</keyword>
<protein>
    <submittedName>
        <fullName evidence="3">CPBP family intramembrane metalloprotease</fullName>
    </submittedName>
</protein>
<reference evidence="3" key="1">
    <citation type="submission" date="2022-03" db="EMBL/GenBank/DDBJ databases">
        <title>Brevibacterium spongiae sp. nov., isolated from marine sponge.</title>
        <authorList>
            <person name="Li Z."/>
            <person name="Zhang M."/>
        </authorList>
    </citation>
    <scope>NUCLEOTIDE SEQUENCE</scope>
    <source>
        <strain evidence="3">WHS-Z9</strain>
    </source>
</reference>
<keyword evidence="3" id="KW-0482">Metalloprotease</keyword>
<dbReference type="EMBL" id="CP093443">
    <property type="protein sequence ID" value="UVI37476.1"/>
    <property type="molecule type" value="Genomic_DNA"/>
</dbReference>
<name>A0ABY5SWR2_9MICO</name>
<proteinExistence type="predicted"/>
<gene>
    <name evidence="3" type="ORF">L1F31_07470</name>
</gene>
<evidence type="ECO:0000259" key="2">
    <source>
        <dbReference type="Pfam" id="PF02517"/>
    </source>
</evidence>
<keyword evidence="3" id="KW-0378">Hydrolase</keyword>
<evidence type="ECO:0000313" key="3">
    <source>
        <dbReference type="EMBL" id="UVI37476.1"/>
    </source>
</evidence>
<dbReference type="GO" id="GO:0008237">
    <property type="term" value="F:metallopeptidase activity"/>
    <property type="evidence" value="ECO:0007669"/>
    <property type="project" value="UniProtKB-KW"/>
</dbReference>
<feature type="transmembrane region" description="Helical" evidence="1">
    <location>
        <begin position="23"/>
        <end position="44"/>
    </location>
</feature>
<keyword evidence="4" id="KW-1185">Reference proteome</keyword>
<organism evidence="3 4">
    <name type="scientific">Brevibacterium spongiae</name>
    <dbReference type="NCBI Taxonomy" id="2909672"/>
    <lineage>
        <taxon>Bacteria</taxon>
        <taxon>Bacillati</taxon>
        <taxon>Actinomycetota</taxon>
        <taxon>Actinomycetes</taxon>
        <taxon>Micrococcales</taxon>
        <taxon>Brevibacteriaceae</taxon>
        <taxon>Brevibacterium</taxon>
    </lineage>
</organism>
<feature type="transmembrane region" description="Helical" evidence="1">
    <location>
        <begin position="205"/>
        <end position="222"/>
    </location>
</feature>
<dbReference type="RefSeq" id="WP_265420014.1">
    <property type="nucleotide sequence ID" value="NZ_CP093443.1"/>
</dbReference>
<feature type="domain" description="CAAX prenyl protease 2/Lysostaphin resistance protein A-like" evidence="2">
    <location>
        <begin position="144"/>
        <end position="238"/>
    </location>
</feature>
<keyword evidence="1" id="KW-0472">Membrane</keyword>
<accession>A0ABY5SWR2</accession>
<feature type="transmembrane region" description="Helical" evidence="1">
    <location>
        <begin position="132"/>
        <end position="154"/>
    </location>
</feature>
<feature type="transmembrane region" description="Helical" evidence="1">
    <location>
        <begin position="64"/>
        <end position="83"/>
    </location>
</feature>